<organism evidence="2 3">
    <name type="scientific">Phytophthora pseudosyringae</name>
    <dbReference type="NCBI Taxonomy" id="221518"/>
    <lineage>
        <taxon>Eukaryota</taxon>
        <taxon>Sar</taxon>
        <taxon>Stramenopiles</taxon>
        <taxon>Oomycota</taxon>
        <taxon>Peronosporomycetes</taxon>
        <taxon>Peronosporales</taxon>
        <taxon>Peronosporaceae</taxon>
        <taxon>Phytophthora</taxon>
    </lineage>
</organism>
<dbReference type="CDD" id="cd20104">
    <property type="entry name" value="MBT_PHF20L1-like"/>
    <property type="match status" value="1"/>
</dbReference>
<dbReference type="AlphaFoldDB" id="A0A8T1VTA3"/>
<accession>A0A8T1VTA3</accession>
<keyword evidence="3" id="KW-1185">Reference proteome</keyword>
<evidence type="ECO:0008006" key="4">
    <source>
        <dbReference type="Google" id="ProtNLM"/>
    </source>
</evidence>
<feature type="compositionally biased region" description="Low complexity" evidence="1">
    <location>
        <begin position="277"/>
        <end position="289"/>
    </location>
</feature>
<sequence length="352" mass="38618">MTPSTGGSMAASPPKSGPASAPEKEGEVPPAEAVEAPAAKPVSSKSKRRRDRRSKPKPKPKKKQTAHCVGYYIDALDKKMLWGEARIIQCNLTTQKIKVHFVGWSKNYDLWTDPMSITTHGRYAPRTKKDKTVKSWDGDMHLFQDMLGTIDEATFTPVPVPAEINSHITPSPISAKKKVGDKKKAPSDKKAPNAKPAPARQPARSHPKKKAAVDSEEKASAKSAATTVKLAQSNGQRQEPVRGSKRAMAATKANGSTEAKEEPLRSSKRQKREVLQPTTTTTPTTAKPCPSKKKRALSLDQLPLFRDLELGDGTVLDFSVQREEARVEREAMKSFIDKCALIWKKQLALSVQ</sequence>
<evidence type="ECO:0000313" key="2">
    <source>
        <dbReference type="EMBL" id="KAG7384575.1"/>
    </source>
</evidence>
<dbReference type="OrthoDB" id="8188861at2759"/>
<feature type="compositionally biased region" description="Basic and acidic residues" evidence="1">
    <location>
        <begin position="211"/>
        <end position="220"/>
    </location>
</feature>
<feature type="compositionally biased region" description="Basic residues" evidence="1">
    <location>
        <begin position="45"/>
        <end position="65"/>
    </location>
</feature>
<feature type="region of interest" description="Disordered" evidence="1">
    <location>
        <begin position="1"/>
        <end position="65"/>
    </location>
</feature>
<evidence type="ECO:0000313" key="3">
    <source>
        <dbReference type="Proteomes" id="UP000694044"/>
    </source>
</evidence>
<feature type="region of interest" description="Disordered" evidence="1">
    <location>
        <begin position="162"/>
        <end position="294"/>
    </location>
</feature>
<comment type="caution">
    <text evidence="2">The sequence shown here is derived from an EMBL/GenBank/DDBJ whole genome shotgun (WGS) entry which is preliminary data.</text>
</comment>
<feature type="compositionally biased region" description="Low complexity" evidence="1">
    <location>
        <begin position="28"/>
        <end position="44"/>
    </location>
</feature>
<proteinExistence type="predicted"/>
<name>A0A8T1VTA3_9STRA</name>
<feature type="compositionally biased region" description="Basic and acidic residues" evidence="1">
    <location>
        <begin position="182"/>
        <end position="191"/>
    </location>
</feature>
<feature type="compositionally biased region" description="Low complexity" evidence="1">
    <location>
        <begin position="193"/>
        <end position="202"/>
    </location>
</feature>
<evidence type="ECO:0000256" key="1">
    <source>
        <dbReference type="SAM" id="MobiDB-lite"/>
    </source>
</evidence>
<protein>
    <recommendedName>
        <fullName evidence="4">Chromo domain-containing protein</fullName>
    </recommendedName>
</protein>
<gene>
    <name evidence="2" type="ORF">PHYPSEUDO_002475</name>
</gene>
<dbReference type="Proteomes" id="UP000694044">
    <property type="component" value="Unassembled WGS sequence"/>
</dbReference>
<dbReference type="EMBL" id="JAGDFM010000144">
    <property type="protein sequence ID" value="KAG7384575.1"/>
    <property type="molecule type" value="Genomic_DNA"/>
</dbReference>
<reference evidence="2" key="1">
    <citation type="submission" date="2021-02" db="EMBL/GenBank/DDBJ databases">
        <authorList>
            <person name="Palmer J.M."/>
        </authorList>
    </citation>
    <scope>NUCLEOTIDE SEQUENCE</scope>
    <source>
        <strain evidence="2">SCRP734</strain>
    </source>
</reference>
<feature type="compositionally biased region" description="Low complexity" evidence="1">
    <location>
        <begin position="1"/>
        <end position="21"/>
    </location>
</feature>